<dbReference type="GO" id="GO:0008482">
    <property type="term" value="F:sulfite oxidase activity"/>
    <property type="evidence" value="ECO:0007669"/>
    <property type="project" value="TreeGrafter"/>
</dbReference>
<dbReference type="GO" id="GO:0006790">
    <property type="term" value="P:sulfur compound metabolic process"/>
    <property type="evidence" value="ECO:0007669"/>
    <property type="project" value="TreeGrafter"/>
</dbReference>
<sequence length="504" mass="53221">MRERWIAAAAGIGCAAVAVATGSLVALATGRATSPVVAVGAAVVDVTPEPVKDFAIRMFGEADKAALLIGIGVLLVLIAAGIGLLAQRRPWPGYIGLASFGLLGAVAAWGRPGAQWWWALPSLVGALAAAGALWFLLRRPLDADPEDSVRLPPGRRVDRRGVLFAFAAAGAAGVAGVGLSGRDGVSEARAAIRLPAPASPGPAGTGLDIPGLTPYITPKADFYRVDTALVIPRLHPEDYVLEIGGRVARPLRLSYADLLDRPLIEREITLSCVSNQVGGDLAGNAAWLGVPLADLLDEARPESGADQVVGHSADGWTCGTPTAVCRDGRDAMLAVGMNGEPLPLERGFPVRMIVPGLYGYVSATKWLVRLELSSFDDFDPYWVRRDWAAEAPVKTFSRIDTPKPLSTVGGGEATVAGVAWAQHRGIAEVEVRVDEGAWQTAELAPVVSADTWRQWRWRWTGITPGRHTLQVRATDNTGQTQPEERVPPFPDGATGRHSVVITAS</sequence>
<evidence type="ECO:0000313" key="4">
    <source>
        <dbReference type="EMBL" id="TWJ14933.1"/>
    </source>
</evidence>
<dbReference type="Gene3D" id="2.60.40.650">
    <property type="match status" value="1"/>
</dbReference>
<organism evidence="4 5">
    <name type="scientific">Stackebrandtia albiflava</name>
    <dbReference type="NCBI Taxonomy" id="406432"/>
    <lineage>
        <taxon>Bacteria</taxon>
        <taxon>Bacillati</taxon>
        <taxon>Actinomycetota</taxon>
        <taxon>Actinomycetes</taxon>
        <taxon>Glycomycetales</taxon>
        <taxon>Glycomycetaceae</taxon>
        <taxon>Stackebrandtia</taxon>
    </lineage>
</organism>
<dbReference type="InterPro" id="IPR036374">
    <property type="entry name" value="OxRdtase_Mopterin-bd_sf"/>
</dbReference>
<accession>A0A562VAQ2</accession>
<feature type="region of interest" description="Disordered" evidence="1">
    <location>
        <begin position="474"/>
        <end position="504"/>
    </location>
</feature>
<evidence type="ECO:0000256" key="2">
    <source>
        <dbReference type="SAM" id="Phobius"/>
    </source>
</evidence>
<keyword evidence="5" id="KW-1185">Reference proteome</keyword>
<keyword evidence="2" id="KW-0812">Transmembrane</keyword>
<protein>
    <submittedName>
        <fullName evidence="4">DMSO/TMAO reductase YedYZ molybdopterin-dependent catalytic subunit</fullName>
    </submittedName>
</protein>
<dbReference type="AlphaFoldDB" id="A0A562VAQ2"/>
<feature type="transmembrane region" description="Helical" evidence="2">
    <location>
        <begin position="161"/>
        <end position="179"/>
    </location>
</feature>
<dbReference type="RefSeq" id="WP_211354256.1">
    <property type="nucleotide sequence ID" value="NZ_BAABIJ010000001.1"/>
</dbReference>
<evidence type="ECO:0000256" key="1">
    <source>
        <dbReference type="SAM" id="MobiDB-lite"/>
    </source>
</evidence>
<evidence type="ECO:0000313" key="5">
    <source>
        <dbReference type="Proteomes" id="UP000321617"/>
    </source>
</evidence>
<dbReference type="PANTHER" id="PTHR19372:SF7">
    <property type="entry name" value="SULFITE OXIDASE, MITOCHONDRIAL"/>
    <property type="match status" value="1"/>
</dbReference>
<feature type="domain" description="Oxidoreductase molybdopterin-binding" evidence="3">
    <location>
        <begin position="230"/>
        <end position="376"/>
    </location>
</feature>
<feature type="transmembrane region" description="Helical" evidence="2">
    <location>
        <begin position="93"/>
        <end position="110"/>
    </location>
</feature>
<dbReference type="PANTHER" id="PTHR19372">
    <property type="entry name" value="SULFITE REDUCTASE"/>
    <property type="match status" value="1"/>
</dbReference>
<comment type="caution">
    <text evidence="4">The sequence shown here is derived from an EMBL/GenBank/DDBJ whole genome shotgun (WGS) entry which is preliminary data.</text>
</comment>
<dbReference type="Proteomes" id="UP000321617">
    <property type="component" value="Unassembled WGS sequence"/>
</dbReference>
<reference evidence="4 5" key="1">
    <citation type="journal article" date="2013" name="Stand. Genomic Sci.">
        <title>Genomic Encyclopedia of Type Strains, Phase I: The one thousand microbial genomes (KMG-I) project.</title>
        <authorList>
            <person name="Kyrpides N.C."/>
            <person name="Woyke T."/>
            <person name="Eisen J.A."/>
            <person name="Garrity G."/>
            <person name="Lilburn T.G."/>
            <person name="Beck B.J."/>
            <person name="Whitman W.B."/>
            <person name="Hugenholtz P."/>
            <person name="Klenk H.P."/>
        </authorList>
    </citation>
    <scope>NUCLEOTIDE SEQUENCE [LARGE SCALE GENOMIC DNA]</scope>
    <source>
        <strain evidence="4 5">DSM 45044</strain>
    </source>
</reference>
<gene>
    <name evidence="4" type="ORF">LX16_0627</name>
</gene>
<dbReference type="SUPFAM" id="SSF81296">
    <property type="entry name" value="E set domains"/>
    <property type="match status" value="1"/>
</dbReference>
<proteinExistence type="predicted"/>
<dbReference type="EMBL" id="VLLL01000005">
    <property type="protein sequence ID" value="TWJ14933.1"/>
    <property type="molecule type" value="Genomic_DNA"/>
</dbReference>
<dbReference type="GO" id="GO:0043546">
    <property type="term" value="F:molybdopterin cofactor binding"/>
    <property type="evidence" value="ECO:0007669"/>
    <property type="project" value="TreeGrafter"/>
</dbReference>
<dbReference type="GO" id="GO:0020037">
    <property type="term" value="F:heme binding"/>
    <property type="evidence" value="ECO:0007669"/>
    <property type="project" value="TreeGrafter"/>
</dbReference>
<dbReference type="Pfam" id="PF00174">
    <property type="entry name" value="Oxidored_molyb"/>
    <property type="match status" value="1"/>
</dbReference>
<evidence type="ECO:0000259" key="3">
    <source>
        <dbReference type="Pfam" id="PF00174"/>
    </source>
</evidence>
<feature type="transmembrane region" description="Helical" evidence="2">
    <location>
        <begin position="116"/>
        <end position="137"/>
    </location>
</feature>
<dbReference type="InterPro" id="IPR014756">
    <property type="entry name" value="Ig_E-set"/>
</dbReference>
<keyword evidence="2" id="KW-0472">Membrane</keyword>
<feature type="transmembrane region" description="Helical" evidence="2">
    <location>
        <begin position="65"/>
        <end position="86"/>
    </location>
</feature>
<dbReference type="Pfam" id="PF17957">
    <property type="entry name" value="Big_7"/>
    <property type="match status" value="1"/>
</dbReference>
<dbReference type="SUPFAM" id="SSF56524">
    <property type="entry name" value="Oxidoreductase molybdopterin-binding domain"/>
    <property type="match status" value="1"/>
</dbReference>
<keyword evidence="2" id="KW-1133">Transmembrane helix</keyword>
<dbReference type="Gene3D" id="3.90.420.10">
    <property type="entry name" value="Oxidoreductase, molybdopterin-binding domain"/>
    <property type="match status" value="1"/>
</dbReference>
<name>A0A562VAQ2_9ACTN</name>
<dbReference type="InterPro" id="IPR000572">
    <property type="entry name" value="OxRdtase_Mopterin-bd_dom"/>
</dbReference>